<protein>
    <submittedName>
        <fullName evidence="1">Uncharacterized protein</fullName>
    </submittedName>
</protein>
<evidence type="ECO:0000313" key="2">
    <source>
        <dbReference type="Proteomes" id="UP001497444"/>
    </source>
</evidence>
<proteinExistence type="predicted"/>
<evidence type="ECO:0000313" key="1">
    <source>
        <dbReference type="EMBL" id="CAK9253049.1"/>
    </source>
</evidence>
<sequence>MHSSGVIGQIVTNSGAHHESGPAFALHALQQSQQSAQPFGSSAVVATAPHVTPVVSSATVISA</sequence>
<name>A0ABP0VFB0_9BRYO</name>
<gene>
    <name evidence="1" type="ORF">CSSPJE1EN1_LOCUS28427</name>
</gene>
<accession>A0ABP0VFB0</accession>
<comment type="caution">
    <text evidence="1">The sequence shown here is derived from an EMBL/GenBank/DDBJ whole genome shotgun (WGS) entry which is preliminary data.</text>
</comment>
<feature type="non-terminal residue" evidence="1">
    <location>
        <position position="63"/>
    </location>
</feature>
<dbReference type="Proteomes" id="UP001497444">
    <property type="component" value="Unassembled WGS sequence"/>
</dbReference>
<dbReference type="EMBL" id="CAXAQS010000766">
    <property type="protein sequence ID" value="CAK9253049.1"/>
    <property type="molecule type" value="Genomic_DNA"/>
</dbReference>
<keyword evidence="2" id="KW-1185">Reference proteome</keyword>
<reference evidence="1" key="1">
    <citation type="submission" date="2024-02" db="EMBL/GenBank/DDBJ databases">
        <authorList>
            <consortium name="ELIXIR-Norway"/>
            <consortium name="Elixir Norway"/>
        </authorList>
    </citation>
    <scope>NUCLEOTIDE SEQUENCE</scope>
</reference>
<organism evidence="1 2">
    <name type="scientific">Sphagnum jensenii</name>
    <dbReference type="NCBI Taxonomy" id="128206"/>
    <lineage>
        <taxon>Eukaryota</taxon>
        <taxon>Viridiplantae</taxon>
        <taxon>Streptophyta</taxon>
        <taxon>Embryophyta</taxon>
        <taxon>Bryophyta</taxon>
        <taxon>Sphagnophytina</taxon>
        <taxon>Sphagnopsida</taxon>
        <taxon>Sphagnales</taxon>
        <taxon>Sphagnaceae</taxon>
        <taxon>Sphagnum</taxon>
    </lineage>
</organism>